<dbReference type="PROSITE" id="PS00086">
    <property type="entry name" value="CYTOCHROME_P450"/>
    <property type="match status" value="1"/>
</dbReference>
<dbReference type="InterPro" id="IPR036396">
    <property type="entry name" value="Cyt_P450_sf"/>
</dbReference>
<evidence type="ECO:0000256" key="7">
    <source>
        <dbReference type="RuleBase" id="RU000461"/>
    </source>
</evidence>
<dbReference type="GO" id="GO:0046872">
    <property type="term" value="F:metal ion binding"/>
    <property type="evidence" value="ECO:0007669"/>
    <property type="project" value="UniProtKB-KW"/>
</dbReference>
<evidence type="ECO:0000256" key="6">
    <source>
        <dbReference type="PIRSR" id="PIRSR602401-1"/>
    </source>
</evidence>
<evidence type="ECO:0000256" key="5">
    <source>
        <dbReference type="ARBA" id="ARBA00023004"/>
    </source>
</evidence>
<evidence type="ECO:0000313" key="11">
    <source>
        <dbReference type="EMBL" id="CAL4980595.1"/>
    </source>
</evidence>
<evidence type="ECO:0008006" key="13">
    <source>
        <dbReference type="Google" id="ProtNLM"/>
    </source>
</evidence>
<keyword evidence="3" id="KW-0611">Plant defense</keyword>
<reference evidence="12" key="1">
    <citation type="submission" date="2024-06" db="EMBL/GenBank/DDBJ databases">
        <authorList>
            <person name="Ryan C."/>
        </authorList>
    </citation>
    <scope>NUCLEOTIDE SEQUENCE [LARGE SCALE GENOMIC DNA]</scope>
</reference>
<dbReference type="GO" id="GO:0006952">
    <property type="term" value="P:defense response"/>
    <property type="evidence" value="ECO:0007669"/>
    <property type="project" value="UniProtKB-KW"/>
</dbReference>
<dbReference type="EMBL" id="OZ075131">
    <property type="protein sequence ID" value="CAL4980594.1"/>
    <property type="molecule type" value="Genomic_DNA"/>
</dbReference>
<dbReference type="FunFam" id="1.10.630.10:FF:000007">
    <property type="entry name" value="Cytochrome P450 76C4"/>
    <property type="match status" value="1"/>
</dbReference>
<dbReference type="InterPro" id="IPR001128">
    <property type="entry name" value="Cyt_P450"/>
</dbReference>
<dbReference type="InterPro" id="IPR002401">
    <property type="entry name" value="Cyt_P450_E_grp-I"/>
</dbReference>
<comment type="cofactor">
    <cofactor evidence="6">
        <name>heme</name>
        <dbReference type="ChEBI" id="CHEBI:30413"/>
    </cofactor>
</comment>
<dbReference type="CDD" id="cd11073">
    <property type="entry name" value="CYP76-like"/>
    <property type="match status" value="1"/>
</dbReference>
<comment type="similarity">
    <text evidence="1 7">Belongs to the cytochrome P450 family.</text>
</comment>
<dbReference type="SUPFAM" id="SSF48264">
    <property type="entry name" value="Cytochrome P450"/>
    <property type="match status" value="1"/>
</dbReference>
<keyword evidence="8" id="KW-1133">Transmembrane helix</keyword>
<reference evidence="10 12" key="2">
    <citation type="submission" date="2024-10" db="EMBL/GenBank/DDBJ databases">
        <authorList>
            <person name="Ryan C."/>
        </authorList>
    </citation>
    <scope>NUCLEOTIDE SEQUENCE [LARGE SCALE GENOMIC DNA]</scope>
</reference>
<keyword evidence="8" id="KW-0812">Transmembrane</keyword>
<keyword evidence="5 6" id="KW-0408">Iron</keyword>
<evidence type="ECO:0000313" key="12">
    <source>
        <dbReference type="Proteomes" id="UP001497457"/>
    </source>
</evidence>
<dbReference type="GO" id="GO:0016709">
    <property type="term" value="F:oxidoreductase activity, acting on paired donors, with incorporation or reduction of molecular oxygen, NAD(P)H as one donor, and incorporation of one atom of oxygen"/>
    <property type="evidence" value="ECO:0007669"/>
    <property type="project" value="UniProtKB-ARBA"/>
</dbReference>
<keyword evidence="7" id="KW-0503">Monooxygenase</keyword>
<dbReference type="PRINTS" id="PR00385">
    <property type="entry name" value="P450"/>
</dbReference>
<keyword evidence="8" id="KW-0472">Membrane</keyword>
<dbReference type="Proteomes" id="UP001497457">
    <property type="component" value="Chromosome 21rd"/>
</dbReference>
<evidence type="ECO:0000256" key="2">
    <source>
        <dbReference type="ARBA" id="ARBA00022723"/>
    </source>
</evidence>
<evidence type="ECO:0000256" key="3">
    <source>
        <dbReference type="ARBA" id="ARBA00022821"/>
    </source>
</evidence>
<feature type="transmembrane region" description="Helical" evidence="8">
    <location>
        <begin position="7"/>
        <end position="29"/>
    </location>
</feature>
<dbReference type="Gene3D" id="1.10.630.10">
    <property type="entry name" value="Cytochrome P450"/>
    <property type="match status" value="1"/>
</dbReference>
<evidence type="ECO:0000256" key="8">
    <source>
        <dbReference type="SAM" id="Phobius"/>
    </source>
</evidence>
<name>A0ABC9APL6_9POAL</name>
<organism evidence="10 12">
    <name type="scientific">Urochloa decumbens</name>
    <dbReference type="NCBI Taxonomy" id="240449"/>
    <lineage>
        <taxon>Eukaryota</taxon>
        <taxon>Viridiplantae</taxon>
        <taxon>Streptophyta</taxon>
        <taxon>Embryophyta</taxon>
        <taxon>Tracheophyta</taxon>
        <taxon>Spermatophyta</taxon>
        <taxon>Magnoliopsida</taxon>
        <taxon>Liliopsida</taxon>
        <taxon>Poales</taxon>
        <taxon>Poaceae</taxon>
        <taxon>PACMAD clade</taxon>
        <taxon>Panicoideae</taxon>
        <taxon>Panicodae</taxon>
        <taxon>Paniceae</taxon>
        <taxon>Melinidinae</taxon>
        <taxon>Urochloa</taxon>
    </lineage>
</organism>
<gene>
    <name evidence="9" type="ORF">URODEC1_LOCUS55734</name>
    <name evidence="10" type="ORF">URODEC1_LOCUS55735</name>
    <name evidence="11" type="ORF">URODEC1_LOCUS55736</name>
</gene>
<evidence type="ECO:0000256" key="4">
    <source>
        <dbReference type="ARBA" id="ARBA00023002"/>
    </source>
</evidence>
<proteinExistence type="inferred from homology"/>
<keyword evidence="2 6" id="KW-0479">Metal-binding</keyword>
<dbReference type="Pfam" id="PF00067">
    <property type="entry name" value="p450"/>
    <property type="match status" value="1"/>
</dbReference>
<dbReference type="AlphaFoldDB" id="A0ABC9APL6"/>
<dbReference type="EMBL" id="OZ075131">
    <property type="protein sequence ID" value="CAL4980595.1"/>
    <property type="molecule type" value="Genomic_DNA"/>
</dbReference>
<dbReference type="PRINTS" id="PR00463">
    <property type="entry name" value="EP450I"/>
</dbReference>
<dbReference type="PANTHER" id="PTHR47950:SF46">
    <property type="entry name" value="OS03G0248200 PROTEIN"/>
    <property type="match status" value="1"/>
</dbReference>
<evidence type="ECO:0000313" key="10">
    <source>
        <dbReference type="EMBL" id="CAL4980594.1"/>
    </source>
</evidence>
<dbReference type="GO" id="GO:0051502">
    <property type="term" value="P:diterpene phytoalexin biosynthetic process"/>
    <property type="evidence" value="ECO:0007669"/>
    <property type="project" value="UniProtKB-ARBA"/>
</dbReference>
<evidence type="ECO:0000313" key="9">
    <source>
        <dbReference type="EMBL" id="CAL4980593.1"/>
    </source>
</evidence>
<accession>A0ABC9APL6</accession>
<dbReference type="EMBL" id="OZ075131">
    <property type="protein sequence ID" value="CAL4980593.1"/>
    <property type="molecule type" value="Genomic_DNA"/>
</dbReference>
<dbReference type="InterPro" id="IPR017972">
    <property type="entry name" value="Cyt_P450_CS"/>
</dbReference>
<evidence type="ECO:0000256" key="1">
    <source>
        <dbReference type="ARBA" id="ARBA00010617"/>
    </source>
</evidence>
<keyword evidence="12" id="KW-1185">Reference proteome</keyword>
<dbReference type="PANTHER" id="PTHR47950">
    <property type="entry name" value="CYTOCHROME P450, FAMILY 76, SUBFAMILY C, POLYPEPTIDE 5-RELATED"/>
    <property type="match status" value="1"/>
</dbReference>
<protein>
    <recommendedName>
        <fullName evidence="13">Cytochrome P450</fullName>
    </recommendedName>
</protein>
<keyword evidence="6 7" id="KW-0349">Heme</keyword>
<sequence>MELELPLLYYAPCVLVLVLSSVYLLGLLADSRRNLPPGPRLPLPLVGNLFSLGALPHRSLARLAEHHGPIMTLRLGTVTTVVASTAAAARDVLHRHDAALSGRSLPDATHVFAHYTHSMVWLPTSSPRWRALRKVCSAELFAPHRLTTNQSLRHDKVRQLVSHVERVACGGMPIAVRRLTFATAINLLSSTIFSADVANLDDGKGSSESSFQGVLAEVIATVGLPNMSDFFPEIARFDPQGIRRRIKGLFQCLHDMIDDRIELRLRERATTAGNGEPPANKNFLDVLLDYRGTDDGKGFDRQTLLTLLLDLFSAGTDTSAATVEWAIAELLLNPKSMARAQSELAQVLGSRPEVEESDIDKLKYLQAIVKETFRIHPPAPLLLPHEAEDTTQIQDGRYTVPKGTRIVVNVWAIGRDGEVWPEPEKFMPERFLEEESGGAAGVDFRGRDFELLPFGSGRRMCPGMPLAHRMVHLMLASLLHRFEWRMRPEDEKNGLDMSERVGLNLAMAKPLQAMATPV</sequence>
<feature type="binding site" description="axial binding residue" evidence="6">
    <location>
        <position position="461"/>
    </location>
    <ligand>
        <name>heme</name>
        <dbReference type="ChEBI" id="CHEBI:30413"/>
    </ligand>
    <ligandPart>
        <name>Fe</name>
        <dbReference type="ChEBI" id="CHEBI:18248"/>
    </ligandPart>
</feature>
<keyword evidence="4 7" id="KW-0560">Oxidoreductase</keyword>